<name>A0A371PAN5_9ACTN</name>
<dbReference type="CDD" id="cd15482">
    <property type="entry name" value="Sialidase_non-viral"/>
    <property type="match status" value="1"/>
</dbReference>
<accession>A0A371PAN5</accession>
<dbReference type="Gene3D" id="2.130.10.10">
    <property type="entry name" value="YVTN repeat-like/Quinoprotein amine dehydrogenase"/>
    <property type="match status" value="1"/>
</dbReference>
<feature type="region of interest" description="Disordered" evidence="1">
    <location>
        <begin position="27"/>
        <end position="53"/>
    </location>
</feature>
<protein>
    <submittedName>
        <fullName evidence="2">Exo-alpha-sialidase</fullName>
    </submittedName>
</protein>
<evidence type="ECO:0000256" key="1">
    <source>
        <dbReference type="SAM" id="MobiDB-lite"/>
    </source>
</evidence>
<evidence type="ECO:0000313" key="2">
    <source>
        <dbReference type="EMBL" id="REK73015.1"/>
    </source>
</evidence>
<dbReference type="InterPro" id="IPR015943">
    <property type="entry name" value="WD40/YVTN_repeat-like_dom_sf"/>
</dbReference>
<dbReference type="EMBL" id="QUBR01000001">
    <property type="protein sequence ID" value="REK73015.1"/>
    <property type="molecule type" value="Genomic_DNA"/>
</dbReference>
<sequence>MQRLLLAVFVVVDVILVVGAVRHVNGTPSASEAPRATASASPTPSPSAASSAGASQQLPYEFSAAEAVAMSAANDGTIVYGTRGRCTDPAATVQVSTDGGADFATAQTGLTTILAVRAKDASSISVVGTTPDCDVRQVVSSDGGKSWTPADDVDLWYPRPDDPATVVTPDRSSKPADGCVVTSISQVTDRSGRVSCADGSIVGSGDDGKTWVPLGRLDNVRVSTFLTPSAGFALARFNGCAANAFSTTDGGVTWTPGGCISGEPARAIAATSSSLFAVVDQDVYSSANNGLEWMQP</sequence>
<dbReference type="Proteomes" id="UP000265581">
    <property type="component" value="Unassembled WGS sequence"/>
</dbReference>
<evidence type="ECO:0000313" key="3">
    <source>
        <dbReference type="Proteomes" id="UP000265581"/>
    </source>
</evidence>
<organism evidence="2 3">
    <name type="scientific">Aeromicrobium endophyticum</name>
    <dbReference type="NCBI Taxonomy" id="2292704"/>
    <lineage>
        <taxon>Bacteria</taxon>
        <taxon>Bacillati</taxon>
        <taxon>Actinomycetota</taxon>
        <taxon>Actinomycetes</taxon>
        <taxon>Propionibacteriales</taxon>
        <taxon>Nocardioidaceae</taxon>
        <taxon>Aeromicrobium</taxon>
    </lineage>
</organism>
<keyword evidence="3" id="KW-1185">Reference proteome</keyword>
<comment type="caution">
    <text evidence="2">The sequence shown here is derived from an EMBL/GenBank/DDBJ whole genome shotgun (WGS) entry which is preliminary data.</text>
</comment>
<reference evidence="2 3" key="1">
    <citation type="submission" date="2018-08" db="EMBL/GenBank/DDBJ databases">
        <title>Aeromicrobium sp. M2KJ-4, whole genome shotgun sequence.</title>
        <authorList>
            <person name="Tuo L."/>
        </authorList>
    </citation>
    <scope>NUCLEOTIDE SEQUENCE [LARGE SCALE GENOMIC DNA]</scope>
    <source>
        <strain evidence="2 3">M2KJ-4</strain>
    </source>
</reference>
<dbReference type="AlphaFoldDB" id="A0A371PAN5"/>
<gene>
    <name evidence="2" type="ORF">DX116_05345</name>
</gene>
<dbReference type="SUPFAM" id="SSF110296">
    <property type="entry name" value="Oligoxyloglucan reducing end-specific cellobiohydrolase"/>
    <property type="match status" value="1"/>
</dbReference>
<proteinExistence type="predicted"/>